<evidence type="ECO:0000313" key="3">
    <source>
        <dbReference type="Proteomes" id="UP000838756"/>
    </source>
</evidence>
<gene>
    <name evidence="2" type="primary">jg18063</name>
    <name evidence="2" type="ORF">PAEG_LOCUS13317</name>
</gene>
<dbReference type="AlphaFoldDB" id="A0A8S4REF5"/>
<reference evidence="2" key="1">
    <citation type="submission" date="2022-03" db="EMBL/GenBank/DDBJ databases">
        <authorList>
            <person name="Lindestad O."/>
        </authorList>
    </citation>
    <scope>NUCLEOTIDE SEQUENCE</scope>
</reference>
<name>A0A8S4REF5_9NEOP</name>
<sequence length="108" mass="11976">MRRTLTHDAHNLEKLEDRVLEFELGPPKLKLKSEPGYKTCRASQLNTTLTVFKAKLAHEIFSPREKNRNVSSSTALSTLGGLVEVEISSSSSRQPITSPQQSPGFVPQ</sequence>
<proteinExistence type="predicted"/>
<evidence type="ECO:0000313" key="2">
    <source>
        <dbReference type="EMBL" id="CAH2235695.1"/>
    </source>
</evidence>
<comment type="caution">
    <text evidence="2">The sequence shown here is derived from an EMBL/GenBank/DDBJ whole genome shotgun (WGS) entry which is preliminary data.</text>
</comment>
<protein>
    <submittedName>
        <fullName evidence="2">Jg18063 protein</fullName>
    </submittedName>
</protein>
<evidence type="ECO:0000256" key="1">
    <source>
        <dbReference type="SAM" id="MobiDB-lite"/>
    </source>
</evidence>
<accession>A0A8S4REF5</accession>
<keyword evidence="3" id="KW-1185">Reference proteome</keyword>
<dbReference type="Proteomes" id="UP000838756">
    <property type="component" value="Unassembled WGS sequence"/>
</dbReference>
<dbReference type="EMBL" id="CAKXAJ010025144">
    <property type="protein sequence ID" value="CAH2235695.1"/>
    <property type="molecule type" value="Genomic_DNA"/>
</dbReference>
<feature type="region of interest" description="Disordered" evidence="1">
    <location>
        <begin position="88"/>
        <end position="108"/>
    </location>
</feature>
<organism evidence="2 3">
    <name type="scientific">Pararge aegeria aegeria</name>
    <dbReference type="NCBI Taxonomy" id="348720"/>
    <lineage>
        <taxon>Eukaryota</taxon>
        <taxon>Metazoa</taxon>
        <taxon>Ecdysozoa</taxon>
        <taxon>Arthropoda</taxon>
        <taxon>Hexapoda</taxon>
        <taxon>Insecta</taxon>
        <taxon>Pterygota</taxon>
        <taxon>Neoptera</taxon>
        <taxon>Endopterygota</taxon>
        <taxon>Lepidoptera</taxon>
        <taxon>Glossata</taxon>
        <taxon>Ditrysia</taxon>
        <taxon>Papilionoidea</taxon>
        <taxon>Nymphalidae</taxon>
        <taxon>Satyrinae</taxon>
        <taxon>Satyrini</taxon>
        <taxon>Parargina</taxon>
        <taxon>Pararge</taxon>
    </lineage>
</organism>